<comment type="subunit">
    <text evidence="2 7 9">Part of the 30S ribosomal subunit.</text>
</comment>
<dbReference type="GO" id="GO:0006412">
    <property type="term" value="P:translation"/>
    <property type="evidence" value="ECO:0007669"/>
    <property type="project" value="UniProtKB-UniRule"/>
</dbReference>
<keyword evidence="6 7" id="KW-0687">Ribonucleoprotein</keyword>
<sequence>MKYGFTKEELLVFGKYDPSEVQISDPALESYICLEPKYVPHNHGRHANVPFAKQKVFIVERLINKVMRKGHNTGKKILAYNIVKEAFEIIEKKTKKNPIQVLVDAIINAGPREEVVRLKYGGIAVPKAVDTSSSRRVDIALRNIAEGARRAAFKSKRSIAQCLADEIIAAANNESRSFAVAKKEEVERVAKSAR</sequence>
<protein>
    <recommendedName>
        <fullName evidence="7">Small ribosomal subunit protein uS7</fullName>
    </recommendedName>
</protein>
<name>A0A075WMV7_ARCFL</name>
<dbReference type="GO" id="GO:0019843">
    <property type="term" value="F:rRNA binding"/>
    <property type="evidence" value="ECO:0007669"/>
    <property type="project" value="UniProtKB-UniRule"/>
</dbReference>
<dbReference type="AlphaFoldDB" id="A0A075WMV7"/>
<dbReference type="InterPro" id="IPR023798">
    <property type="entry name" value="Ribosomal_uS7_dom"/>
</dbReference>
<evidence type="ECO:0000259" key="10">
    <source>
        <dbReference type="Pfam" id="PF00177"/>
    </source>
</evidence>
<keyword evidence="3 7" id="KW-0699">rRNA-binding</keyword>
<dbReference type="Proteomes" id="UP000028501">
    <property type="component" value="Chromosome"/>
</dbReference>
<dbReference type="InterPro" id="IPR026018">
    <property type="entry name" value="Ribosomal_uS7_arc"/>
</dbReference>
<gene>
    <name evidence="7" type="primary">rps7</name>
    <name evidence="11" type="ORF">AFULGI_00021520</name>
</gene>
<reference evidence="11 12" key="1">
    <citation type="submission" date="2013-07" db="EMBL/GenBank/DDBJ databases">
        <title>Genome of Archaeoglobus fulgidus.</title>
        <authorList>
            <person name="Fiebig A."/>
            <person name="Birkeland N.-K."/>
        </authorList>
    </citation>
    <scope>NUCLEOTIDE SEQUENCE [LARGE SCALE GENOMIC DNA]</scope>
    <source>
        <strain evidence="11 12">DSM 8774</strain>
    </source>
</reference>
<dbReference type="InterPro" id="IPR005716">
    <property type="entry name" value="Ribosomal_uS7_euk/arc"/>
</dbReference>
<proteinExistence type="inferred from homology"/>
<accession>A0A075WMV7</accession>
<dbReference type="GeneID" id="24795637"/>
<dbReference type="HAMAP" id="MF_00480_A">
    <property type="entry name" value="Ribosomal_uS7_A"/>
    <property type="match status" value="1"/>
</dbReference>
<evidence type="ECO:0000256" key="4">
    <source>
        <dbReference type="ARBA" id="ARBA00022884"/>
    </source>
</evidence>
<dbReference type="EMBL" id="CP006577">
    <property type="protein sequence ID" value="AIG98888.1"/>
    <property type="molecule type" value="Genomic_DNA"/>
</dbReference>
<keyword evidence="4 7" id="KW-0694">RNA-binding</keyword>
<dbReference type="HOGENOM" id="CLU_063975_0_0_2"/>
<dbReference type="Gene3D" id="1.10.455.10">
    <property type="entry name" value="Ribosomal protein S7 domain"/>
    <property type="match status" value="1"/>
</dbReference>
<evidence type="ECO:0000256" key="2">
    <source>
        <dbReference type="ARBA" id="ARBA00011458"/>
    </source>
</evidence>
<evidence type="ECO:0000256" key="6">
    <source>
        <dbReference type="ARBA" id="ARBA00023274"/>
    </source>
</evidence>
<dbReference type="PROSITE" id="PS00052">
    <property type="entry name" value="RIBOSOMAL_S7"/>
    <property type="match status" value="1"/>
</dbReference>
<dbReference type="NCBIfam" id="TIGR01028">
    <property type="entry name" value="uS7_euk_arch"/>
    <property type="match status" value="1"/>
</dbReference>
<evidence type="ECO:0000256" key="3">
    <source>
        <dbReference type="ARBA" id="ARBA00022730"/>
    </source>
</evidence>
<evidence type="ECO:0000256" key="1">
    <source>
        <dbReference type="ARBA" id="ARBA00007151"/>
    </source>
</evidence>
<dbReference type="PIRSF" id="PIRSF002122">
    <property type="entry name" value="RPS7p_RPS7a_RPS5e_RPS7o"/>
    <property type="match status" value="1"/>
</dbReference>
<evidence type="ECO:0000256" key="7">
    <source>
        <dbReference type="HAMAP-Rule" id="MF_00480"/>
    </source>
</evidence>
<evidence type="ECO:0000256" key="8">
    <source>
        <dbReference type="RuleBase" id="RU003619"/>
    </source>
</evidence>
<dbReference type="SMR" id="A0A075WMV7"/>
<evidence type="ECO:0000313" key="11">
    <source>
        <dbReference type="EMBL" id="AIG98888.1"/>
    </source>
</evidence>
<dbReference type="InterPro" id="IPR020606">
    <property type="entry name" value="Ribosomal_uS7_CS"/>
</dbReference>
<dbReference type="PANTHER" id="PTHR11205">
    <property type="entry name" value="RIBOSOMAL PROTEIN S7"/>
    <property type="match status" value="1"/>
</dbReference>
<dbReference type="NCBIfam" id="NF003106">
    <property type="entry name" value="PRK04027.1"/>
    <property type="match status" value="1"/>
</dbReference>
<comment type="similarity">
    <text evidence="1 7 8">Belongs to the universal ribosomal protein uS7 family.</text>
</comment>
<evidence type="ECO:0000256" key="5">
    <source>
        <dbReference type="ARBA" id="ARBA00022980"/>
    </source>
</evidence>
<comment type="function">
    <text evidence="7 9">One of the primary rRNA binding proteins, it binds directly to 16S rRNA where it nucleates assembly of the head domain of the 30S subunit. Is located at the subunit interface close to the decoding center.</text>
</comment>
<dbReference type="GO" id="GO:0015935">
    <property type="term" value="C:small ribosomal subunit"/>
    <property type="evidence" value="ECO:0007669"/>
    <property type="project" value="UniProtKB-UniRule"/>
</dbReference>
<dbReference type="SUPFAM" id="SSF47973">
    <property type="entry name" value="Ribosomal protein S7"/>
    <property type="match status" value="1"/>
</dbReference>
<keyword evidence="5 7" id="KW-0689">Ribosomal protein</keyword>
<dbReference type="CDD" id="cd14867">
    <property type="entry name" value="uS7_Eukaryote"/>
    <property type="match status" value="1"/>
</dbReference>
<dbReference type="Pfam" id="PF00177">
    <property type="entry name" value="Ribosomal_S7"/>
    <property type="match status" value="1"/>
</dbReference>
<organism evidence="11 12">
    <name type="scientific">Archaeoglobus fulgidus DSM 8774</name>
    <dbReference type="NCBI Taxonomy" id="1344584"/>
    <lineage>
        <taxon>Archaea</taxon>
        <taxon>Methanobacteriati</taxon>
        <taxon>Methanobacteriota</taxon>
        <taxon>Archaeoglobi</taxon>
        <taxon>Archaeoglobales</taxon>
        <taxon>Archaeoglobaceae</taxon>
        <taxon>Archaeoglobus</taxon>
    </lineage>
</organism>
<dbReference type="KEGG" id="afg:AFULGI_00021520"/>
<feature type="domain" description="Small ribosomal subunit protein uS7" evidence="10">
    <location>
        <begin position="30"/>
        <end position="194"/>
    </location>
</feature>
<evidence type="ECO:0000256" key="9">
    <source>
        <dbReference type="RuleBase" id="RU003621"/>
    </source>
</evidence>
<dbReference type="GO" id="GO:0003735">
    <property type="term" value="F:structural constituent of ribosome"/>
    <property type="evidence" value="ECO:0007669"/>
    <property type="project" value="UniProtKB-UniRule"/>
</dbReference>
<dbReference type="InterPro" id="IPR000235">
    <property type="entry name" value="Ribosomal_uS7"/>
</dbReference>
<dbReference type="RefSeq" id="WP_010879386.1">
    <property type="nucleotide sequence ID" value="NZ_CP006577.1"/>
</dbReference>
<dbReference type="InterPro" id="IPR036823">
    <property type="entry name" value="Ribosomal_uS7_dom_sf"/>
</dbReference>
<evidence type="ECO:0000313" key="12">
    <source>
        <dbReference type="Proteomes" id="UP000028501"/>
    </source>
</evidence>